<sequence>MTLNLDKLITKHLTRYFDPSKRIPEETFQQLLRYLRTSPTTINIQPNRFHVLETQDGKDKLADALVGRFADNAEKVRNASHAIVFTTRKDIPDTHLQEIFEKERADGRFADPEIQKGWEAGASNFVEIQTKNYGGDVLHWLEKNTYLVVGATMMAAASLGVDATPMEGFDRTTVDAAFDLTDTDYTTTLLLVLGYPDEARVSRQPVSRFDAEKIFTHM</sequence>
<accession>A0ABP8S5W2</accession>
<dbReference type="InterPro" id="IPR029479">
    <property type="entry name" value="Nitroreductase"/>
</dbReference>
<reference evidence="3" key="1">
    <citation type="journal article" date="2019" name="Int. J. Syst. Evol. Microbiol.">
        <title>The Global Catalogue of Microorganisms (GCM) 10K type strain sequencing project: providing services to taxonomists for standard genome sequencing and annotation.</title>
        <authorList>
            <consortium name="The Broad Institute Genomics Platform"/>
            <consortium name="The Broad Institute Genome Sequencing Center for Infectious Disease"/>
            <person name="Wu L."/>
            <person name="Ma J."/>
        </authorList>
    </citation>
    <scope>NUCLEOTIDE SEQUENCE [LARGE SCALE GENOMIC DNA]</scope>
    <source>
        <strain evidence="3">JCM 3175</strain>
    </source>
</reference>
<dbReference type="InterPro" id="IPR000415">
    <property type="entry name" value="Nitroreductase-like"/>
</dbReference>
<dbReference type="RefSeq" id="WP_346115979.1">
    <property type="nucleotide sequence ID" value="NZ_BAABGU010000002.1"/>
</dbReference>
<dbReference type="SUPFAM" id="SSF55469">
    <property type="entry name" value="FMN-dependent nitroreductase-like"/>
    <property type="match status" value="1"/>
</dbReference>
<comment type="caution">
    <text evidence="2">The sequence shown here is derived from an EMBL/GenBank/DDBJ whole genome shotgun (WGS) entry which is preliminary data.</text>
</comment>
<feature type="domain" description="Nitroreductase" evidence="1">
    <location>
        <begin position="14"/>
        <end position="195"/>
    </location>
</feature>
<organism evidence="2 3">
    <name type="scientific">Micromonospora coerulea</name>
    <dbReference type="NCBI Taxonomy" id="47856"/>
    <lineage>
        <taxon>Bacteria</taxon>
        <taxon>Bacillati</taxon>
        <taxon>Actinomycetota</taxon>
        <taxon>Actinomycetes</taxon>
        <taxon>Micromonosporales</taxon>
        <taxon>Micromonosporaceae</taxon>
        <taxon>Micromonospora</taxon>
    </lineage>
</organism>
<dbReference type="Gene3D" id="3.40.109.10">
    <property type="entry name" value="NADH Oxidase"/>
    <property type="match status" value="1"/>
</dbReference>
<proteinExistence type="predicted"/>
<dbReference type="PANTHER" id="PTHR43543:SF1">
    <property type="entry name" value="MALONIC SEMIALDEHYDE REDUCTASE RUTE-RELATED"/>
    <property type="match status" value="1"/>
</dbReference>
<dbReference type="Pfam" id="PF00881">
    <property type="entry name" value="Nitroreductase"/>
    <property type="match status" value="1"/>
</dbReference>
<protein>
    <submittedName>
        <fullName evidence="2">Nitroreductase family protein</fullName>
    </submittedName>
</protein>
<evidence type="ECO:0000313" key="3">
    <source>
        <dbReference type="Proteomes" id="UP001500307"/>
    </source>
</evidence>
<gene>
    <name evidence="2" type="ORF">GCM10023176_04250</name>
</gene>
<dbReference type="EMBL" id="BAABGU010000002">
    <property type="protein sequence ID" value="GAA4562540.1"/>
    <property type="molecule type" value="Genomic_DNA"/>
</dbReference>
<dbReference type="InterPro" id="IPR050461">
    <property type="entry name" value="Nitroreductase_HadB/RutE"/>
</dbReference>
<dbReference type="Proteomes" id="UP001500307">
    <property type="component" value="Unassembled WGS sequence"/>
</dbReference>
<evidence type="ECO:0000313" key="2">
    <source>
        <dbReference type="EMBL" id="GAA4562540.1"/>
    </source>
</evidence>
<keyword evidence="3" id="KW-1185">Reference proteome</keyword>
<evidence type="ECO:0000259" key="1">
    <source>
        <dbReference type="Pfam" id="PF00881"/>
    </source>
</evidence>
<dbReference type="PANTHER" id="PTHR43543">
    <property type="entry name" value="MALONIC SEMIALDEHYDE REDUCTASE RUTE-RELATED"/>
    <property type="match status" value="1"/>
</dbReference>
<name>A0ABP8S5W2_9ACTN</name>